<comment type="catalytic activity">
    <reaction evidence="4">
        <text>alpha,alpha-trehalose + H2O = alpha-D-glucose + beta-D-glucose</text>
        <dbReference type="Rhea" id="RHEA:32675"/>
        <dbReference type="ChEBI" id="CHEBI:15377"/>
        <dbReference type="ChEBI" id="CHEBI:15903"/>
        <dbReference type="ChEBI" id="CHEBI:16551"/>
        <dbReference type="ChEBI" id="CHEBI:17925"/>
        <dbReference type="EC" id="3.2.1.28"/>
    </reaction>
</comment>
<dbReference type="EMBL" id="HG805872">
    <property type="protein sequence ID" value="CDW53886.1"/>
    <property type="molecule type" value="Genomic_DNA"/>
</dbReference>
<reference evidence="5" key="2">
    <citation type="submission" date="2014-03" db="EMBL/GenBank/DDBJ databases">
        <title>The whipworm genome and dual-species transcriptomics of an intimate host-pathogen interaction.</title>
        <authorList>
            <person name="Foth B.J."/>
            <person name="Tsai I.J."/>
            <person name="Reid A.J."/>
            <person name="Bancroft A.J."/>
            <person name="Nichol S."/>
            <person name="Tracey A."/>
            <person name="Holroyd N."/>
            <person name="Cotton J.A."/>
            <person name="Stanley E.J."/>
            <person name="Zarowiecki M."/>
            <person name="Liu J.Z."/>
            <person name="Huckvale T."/>
            <person name="Cooper P.J."/>
            <person name="Grencis R.K."/>
            <person name="Berriman M."/>
        </authorList>
    </citation>
    <scope>NUCLEOTIDE SEQUENCE [LARGE SCALE GENOMIC DNA]</scope>
</reference>
<dbReference type="Proteomes" id="UP000030665">
    <property type="component" value="Unassembled WGS sequence"/>
</dbReference>
<dbReference type="PANTHER" id="PTHR23403:SF12">
    <property type="entry name" value="TREHALASE"/>
    <property type="match status" value="1"/>
</dbReference>
<reference evidence="5" key="1">
    <citation type="submission" date="2014-01" db="EMBL/GenBank/DDBJ databases">
        <authorList>
            <person name="Aslett M."/>
        </authorList>
    </citation>
    <scope>NUCLEOTIDE SEQUENCE</scope>
</reference>
<comment type="similarity">
    <text evidence="1 4">Belongs to the glycosyl hydrolase 37 family.</text>
</comment>
<evidence type="ECO:0000256" key="3">
    <source>
        <dbReference type="ARBA" id="ARBA00019905"/>
    </source>
</evidence>
<gene>
    <name evidence="5" type="ORF">TTRE_0000215501</name>
</gene>
<organism evidence="5 6">
    <name type="scientific">Trichuris trichiura</name>
    <name type="common">Whipworm</name>
    <name type="synonym">Trichocephalus trichiurus</name>
    <dbReference type="NCBI Taxonomy" id="36087"/>
    <lineage>
        <taxon>Eukaryota</taxon>
        <taxon>Metazoa</taxon>
        <taxon>Ecdysozoa</taxon>
        <taxon>Nematoda</taxon>
        <taxon>Enoplea</taxon>
        <taxon>Dorylaimia</taxon>
        <taxon>Trichinellida</taxon>
        <taxon>Trichuridae</taxon>
        <taxon>Trichuris</taxon>
    </lineage>
</organism>
<evidence type="ECO:0000256" key="1">
    <source>
        <dbReference type="ARBA" id="ARBA00005615"/>
    </source>
</evidence>
<dbReference type="InterPro" id="IPR008928">
    <property type="entry name" value="6-hairpin_glycosidase_sf"/>
</dbReference>
<dbReference type="GO" id="GO:0004555">
    <property type="term" value="F:alpha,alpha-trehalase activity"/>
    <property type="evidence" value="ECO:0007669"/>
    <property type="project" value="UniProtKB-EC"/>
</dbReference>
<keyword evidence="4" id="KW-0326">Glycosidase</keyword>
<accession>A0A077Z1D3</accession>
<dbReference type="Pfam" id="PF01204">
    <property type="entry name" value="Trehalase"/>
    <property type="match status" value="1"/>
</dbReference>
<evidence type="ECO:0000313" key="5">
    <source>
        <dbReference type="EMBL" id="CDW53886.1"/>
    </source>
</evidence>
<sequence length="529" mass="62352">MSLKHSCNETLKAFFQLGDAINNEEVLSTFVDDYFNPPGSELVECTPEDWTQFPDFLEEKLPQPLNDWLFELHTIWLSLCRKVKEDVGANQELYSLLYVPHQFIIPGGRFREFYYWDTFWTFKGLLVSNMFSTARGMIKNLAYMVDMYGFIPNGGRVYFLFRSQPPLFIRMVYEYVSVTGDFDFATELMPAMEKEFDFWLRNRSIHVVDLWYSFRYKSDMRMPRPESYREDIEMVEHISSQAKREWTWAQIASGAETGWDFSSRWFSRMPPNAFRMKSIRTWSIVPADLNSFMCMNARLLAELNKKIGNLDKWEKYDHYFKLAKKVLKYVHWNEKDGVWYDYDLDRKEHIKSYYISNAVPLYSRCFDNENVVAMRVYKYMETVGAFASAKSIPTSFIKSGEQWDGENAWAPLIHMIVEGFQLSGNPDLEMIAERYAVNWLLLTYQSYMQSRFMFEKYNTSMKSDMPYGGGGEYEVQTGFGWTNGVTMTFLLKYASAFERELKSAASQTPIFQPSYLLLYVFIAANYMVQ</sequence>
<dbReference type="InterPro" id="IPR012341">
    <property type="entry name" value="6hp_glycosidase-like_sf"/>
</dbReference>
<dbReference type="OrthoDB" id="3542292at2759"/>
<dbReference type="PRINTS" id="PR00744">
    <property type="entry name" value="GLHYDRLASE37"/>
</dbReference>
<name>A0A077Z1D3_TRITR</name>
<keyword evidence="4" id="KW-0378">Hydrolase</keyword>
<dbReference type="STRING" id="36087.A0A077Z1D3"/>
<dbReference type="PANTHER" id="PTHR23403">
    <property type="entry name" value="TREHALASE"/>
    <property type="match status" value="1"/>
</dbReference>
<dbReference type="EC" id="3.2.1.28" evidence="2 4"/>
<dbReference type="InterPro" id="IPR001661">
    <property type="entry name" value="Glyco_hydro_37"/>
</dbReference>
<proteinExistence type="inferred from homology"/>
<evidence type="ECO:0000256" key="4">
    <source>
        <dbReference type="RuleBase" id="RU361180"/>
    </source>
</evidence>
<evidence type="ECO:0000256" key="2">
    <source>
        <dbReference type="ARBA" id="ARBA00012757"/>
    </source>
</evidence>
<dbReference type="SUPFAM" id="SSF48208">
    <property type="entry name" value="Six-hairpin glycosidases"/>
    <property type="match status" value="1"/>
</dbReference>
<evidence type="ECO:0000313" key="6">
    <source>
        <dbReference type="Proteomes" id="UP000030665"/>
    </source>
</evidence>
<keyword evidence="6" id="KW-1185">Reference proteome</keyword>
<dbReference type="AlphaFoldDB" id="A0A077Z1D3"/>
<protein>
    <recommendedName>
        <fullName evidence="3 4">Trehalase</fullName>
        <ecNumber evidence="2 4">3.2.1.28</ecNumber>
    </recommendedName>
    <alternativeName>
        <fullName evidence="4">Alpha-trehalose glucohydrolase</fullName>
    </alternativeName>
</protein>
<dbReference type="Gene3D" id="1.50.10.10">
    <property type="match status" value="1"/>
</dbReference>
<dbReference type="GO" id="GO:0005993">
    <property type="term" value="P:trehalose catabolic process"/>
    <property type="evidence" value="ECO:0007669"/>
    <property type="project" value="TreeGrafter"/>
</dbReference>